<feature type="compositionally biased region" description="Basic residues" evidence="1">
    <location>
        <begin position="168"/>
        <end position="178"/>
    </location>
</feature>
<gene>
    <name evidence="2" type="ORF">ARALYDRAFT_684477</name>
</gene>
<dbReference type="EMBL" id="GL348720">
    <property type="protein sequence ID" value="EFH42007.1"/>
    <property type="molecule type" value="Genomic_DNA"/>
</dbReference>
<evidence type="ECO:0000256" key="1">
    <source>
        <dbReference type="SAM" id="MobiDB-lite"/>
    </source>
</evidence>
<reference evidence="3" key="1">
    <citation type="journal article" date="2011" name="Nat. Genet.">
        <title>The Arabidopsis lyrata genome sequence and the basis of rapid genome size change.</title>
        <authorList>
            <person name="Hu T.T."/>
            <person name="Pattyn P."/>
            <person name="Bakker E.G."/>
            <person name="Cao J."/>
            <person name="Cheng J.-F."/>
            <person name="Clark R.M."/>
            <person name="Fahlgren N."/>
            <person name="Fawcett J.A."/>
            <person name="Grimwood J."/>
            <person name="Gundlach H."/>
            <person name="Haberer G."/>
            <person name="Hollister J.D."/>
            <person name="Ossowski S."/>
            <person name="Ottilar R.P."/>
            <person name="Salamov A.A."/>
            <person name="Schneeberger K."/>
            <person name="Spannagl M."/>
            <person name="Wang X."/>
            <person name="Yang L."/>
            <person name="Nasrallah M.E."/>
            <person name="Bergelson J."/>
            <person name="Carrington J.C."/>
            <person name="Gaut B.S."/>
            <person name="Schmutz J."/>
            <person name="Mayer K.F.X."/>
            <person name="Van de Peer Y."/>
            <person name="Grigoriev I.V."/>
            <person name="Nordborg M."/>
            <person name="Weigel D."/>
            <person name="Guo Y.-L."/>
        </authorList>
    </citation>
    <scope>NUCLEOTIDE SEQUENCE [LARGE SCALE GENOMIC DNA]</scope>
    <source>
        <strain evidence="3">cv. MN47</strain>
    </source>
</reference>
<dbReference type="Proteomes" id="UP000008694">
    <property type="component" value="Unassembled WGS sequence"/>
</dbReference>
<evidence type="ECO:0000313" key="2">
    <source>
        <dbReference type="EMBL" id="EFH42007.1"/>
    </source>
</evidence>
<feature type="compositionally biased region" description="Basic and acidic residues" evidence="1">
    <location>
        <begin position="1"/>
        <end position="20"/>
    </location>
</feature>
<dbReference type="HOGENOM" id="CLU_1512644_0_0_1"/>
<sequence>MSLDKKNQEHNKQQPDRTESETNPQQSPAINTNTSTPERQRAMAKLSSKKPLKTTEEKSSRNTNTYTRTKRTNQSHLQTKTAKRTTRQGGNTKLRANTLLQPDINGKPPPRPGPPKTEAPHLDRRIPNPRRNPREKHHHEQHRKTYNTPRSNWKLFIHTPLADPAPTRLHRRGGGTSG</sequence>
<feature type="compositionally biased region" description="Pro residues" evidence="1">
    <location>
        <begin position="107"/>
        <end position="117"/>
    </location>
</feature>
<organism evidence="3">
    <name type="scientific">Arabidopsis lyrata subsp. lyrata</name>
    <name type="common">Lyre-leaved rock-cress</name>
    <dbReference type="NCBI Taxonomy" id="81972"/>
    <lineage>
        <taxon>Eukaryota</taxon>
        <taxon>Viridiplantae</taxon>
        <taxon>Streptophyta</taxon>
        <taxon>Embryophyta</taxon>
        <taxon>Tracheophyta</taxon>
        <taxon>Spermatophyta</taxon>
        <taxon>Magnoliopsida</taxon>
        <taxon>eudicotyledons</taxon>
        <taxon>Gunneridae</taxon>
        <taxon>Pentapetalae</taxon>
        <taxon>rosids</taxon>
        <taxon>malvids</taxon>
        <taxon>Brassicales</taxon>
        <taxon>Brassicaceae</taxon>
        <taxon>Camelineae</taxon>
        <taxon>Arabidopsis</taxon>
    </lineage>
</organism>
<name>D7MPD1_ARALL</name>
<keyword evidence="3" id="KW-1185">Reference proteome</keyword>
<accession>D7MPD1</accession>
<protein>
    <submittedName>
        <fullName evidence="2">Predicted protein</fullName>
    </submittedName>
</protein>
<evidence type="ECO:0000313" key="3">
    <source>
        <dbReference type="Proteomes" id="UP000008694"/>
    </source>
</evidence>
<dbReference type="AlphaFoldDB" id="D7MPD1"/>
<feature type="region of interest" description="Disordered" evidence="1">
    <location>
        <begin position="1"/>
        <end position="178"/>
    </location>
</feature>
<feature type="compositionally biased region" description="Basic residues" evidence="1">
    <location>
        <begin position="127"/>
        <end position="145"/>
    </location>
</feature>
<proteinExistence type="predicted"/>
<feature type="compositionally biased region" description="Polar residues" evidence="1">
    <location>
        <begin position="21"/>
        <end position="37"/>
    </location>
</feature>
<dbReference type="Gramene" id="Al_scaffold_0008_1297">
    <property type="protein sequence ID" value="Al_scaffold_0008_1297"/>
    <property type="gene ID" value="Al_scaffold_0008_1297"/>
</dbReference>
<feature type="compositionally biased region" description="Polar residues" evidence="1">
    <location>
        <begin position="87"/>
        <end position="100"/>
    </location>
</feature>